<reference evidence="1 2" key="1">
    <citation type="submission" date="2019-02" db="EMBL/GenBank/DDBJ databases">
        <title>Deep-cultivation of Planctomycetes and their phenomic and genomic characterization uncovers novel biology.</title>
        <authorList>
            <person name="Wiegand S."/>
            <person name="Jogler M."/>
            <person name="Boedeker C."/>
            <person name="Pinto D."/>
            <person name="Vollmers J."/>
            <person name="Rivas-Marin E."/>
            <person name="Kohn T."/>
            <person name="Peeters S.H."/>
            <person name="Heuer A."/>
            <person name="Rast P."/>
            <person name="Oberbeckmann S."/>
            <person name="Bunk B."/>
            <person name="Jeske O."/>
            <person name="Meyerdierks A."/>
            <person name="Storesund J.E."/>
            <person name="Kallscheuer N."/>
            <person name="Luecker S."/>
            <person name="Lage O.M."/>
            <person name="Pohl T."/>
            <person name="Merkel B.J."/>
            <person name="Hornburger P."/>
            <person name="Mueller R.-W."/>
            <person name="Bruemmer F."/>
            <person name="Labrenz M."/>
            <person name="Spormann A.M."/>
            <person name="Op Den Camp H."/>
            <person name="Overmann J."/>
            <person name="Amann R."/>
            <person name="Jetten M.S.M."/>
            <person name="Mascher T."/>
            <person name="Medema M.H."/>
            <person name="Devos D.P."/>
            <person name="Kaster A.-K."/>
            <person name="Ovreas L."/>
            <person name="Rohde M."/>
            <person name="Galperin M.Y."/>
            <person name="Jogler C."/>
        </authorList>
    </citation>
    <scope>NUCLEOTIDE SEQUENCE [LARGE SCALE GENOMIC DNA]</scope>
    <source>
        <strain evidence="1 2">Enr8</strain>
    </source>
</reference>
<accession>A0A5C5UYX3</accession>
<sequence length="29" mass="3216">MQQYSFITLTLVEGFTNLTAKAVLGRLSL</sequence>
<dbReference type="Proteomes" id="UP000318878">
    <property type="component" value="Unassembled WGS sequence"/>
</dbReference>
<proteinExistence type="predicted"/>
<keyword evidence="2" id="KW-1185">Reference proteome</keyword>
<dbReference type="EMBL" id="SJPF01000004">
    <property type="protein sequence ID" value="TWT31566.1"/>
    <property type="molecule type" value="Genomic_DNA"/>
</dbReference>
<gene>
    <name evidence="1" type="ORF">Enr8_34880</name>
</gene>
<dbReference type="AlphaFoldDB" id="A0A5C5UYX3"/>
<name>A0A5C5UYX3_9BACT</name>
<organism evidence="1 2">
    <name type="scientific">Blastopirellula retiformator</name>
    <dbReference type="NCBI Taxonomy" id="2527970"/>
    <lineage>
        <taxon>Bacteria</taxon>
        <taxon>Pseudomonadati</taxon>
        <taxon>Planctomycetota</taxon>
        <taxon>Planctomycetia</taxon>
        <taxon>Pirellulales</taxon>
        <taxon>Pirellulaceae</taxon>
        <taxon>Blastopirellula</taxon>
    </lineage>
</organism>
<comment type="caution">
    <text evidence="1">The sequence shown here is derived from an EMBL/GenBank/DDBJ whole genome shotgun (WGS) entry which is preliminary data.</text>
</comment>
<protein>
    <submittedName>
        <fullName evidence="1">Uncharacterized protein</fullName>
    </submittedName>
</protein>
<evidence type="ECO:0000313" key="2">
    <source>
        <dbReference type="Proteomes" id="UP000318878"/>
    </source>
</evidence>
<evidence type="ECO:0000313" key="1">
    <source>
        <dbReference type="EMBL" id="TWT31566.1"/>
    </source>
</evidence>